<organism evidence="9">
    <name type="scientific">Zeugodacus cucurbitae</name>
    <name type="common">Melon fruit fly</name>
    <name type="synonym">Bactrocera cucurbitae</name>
    <dbReference type="NCBI Taxonomy" id="28588"/>
    <lineage>
        <taxon>Eukaryota</taxon>
        <taxon>Metazoa</taxon>
        <taxon>Ecdysozoa</taxon>
        <taxon>Arthropoda</taxon>
        <taxon>Hexapoda</taxon>
        <taxon>Insecta</taxon>
        <taxon>Pterygota</taxon>
        <taxon>Neoptera</taxon>
        <taxon>Endopterygota</taxon>
        <taxon>Diptera</taxon>
        <taxon>Brachycera</taxon>
        <taxon>Muscomorpha</taxon>
        <taxon>Tephritoidea</taxon>
        <taxon>Tephritidae</taxon>
        <taxon>Zeugodacus</taxon>
        <taxon>Zeugodacus</taxon>
    </lineage>
</organism>
<dbReference type="InterPro" id="IPR045249">
    <property type="entry name" value="HARBI1-like"/>
</dbReference>
<name>A0A0A1WQB6_ZEUCU</name>
<reference evidence="9" key="1">
    <citation type="submission" date="2014-11" db="EMBL/GenBank/DDBJ databases">
        <authorList>
            <person name="Geib S."/>
        </authorList>
    </citation>
    <scope>NUCLEOTIDE SEQUENCE</scope>
</reference>
<keyword evidence="6" id="KW-0378">Hydrolase</keyword>
<dbReference type="OrthoDB" id="2668416at2759"/>
<dbReference type="GO" id="GO:0004518">
    <property type="term" value="F:nuclease activity"/>
    <property type="evidence" value="ECO:0007669"/>
    <property type="project" value="UniProtKB-KW"/>
</dbReference>
<dbReference type="GO" id="GO:0005634">
    <property type="term" value="C:nucleus"/>
    <property type="evidence" value="ECO:0007669"/>
    <property type="project" value="UniProtKB-SubCell"/>
</dbReference>
<dbReference type="EMBL" id="GBXI01013582">
    <property type="protein sequence ID" value="JAD00710.1"/>
    <property type="molecule type" value="Transcribed_RNA"/>
</dbReference>
<dbReference type="PANTHER" id="PTHR22930">
    <property type="match status" value="1"/>
</dbReference>
<keyword evidence="7" id="KW-0539">Nucleus</keyword>
<proteinExistence type="inferred from homology"/>
<keyword evidence="5" id="KW-0479">Metal-binding</keyword>
<comment type="subcellular location">
    <subcellularLocation>
        <location evidence="2">Nucleus</location>
    </subcellularLocation>
</comment>
<accession>A0A0A1WQB6</accession>
<evidence type="ECO:0000256" key="7">
    <source>
        <dbReference type="ARBA" id="ARBA00023242"/>
    </source>
</evidence>
<reference evidence="9" key="2">
    <citation type="journal article" date="2015" name="Gigascience">
        <title>Reconstructing a comprehensive transcriptome assembly of a white-pupal translocated strain of the pest fruit fly Bactrocera cucurbitae.</title>
        <authorList>
            <person name="Sim S.B."/>
            <person name="Calla B."/>
            <person name="Hall B."/>
            <person name="DeRego T."/>
            <person name="Geib S.M."/>
        </authorList>
    </citation>
    <scope>NUCLEOTIDE SEQUENCE</scope>
</reference>
<evidence type="ECO:0000256" key="2">
    <source>
        <dbReference type="ARBA" id="ARBA00004123"/>
    </source>
</evidence>
<keyword evidence="4" id="KW-0540">Nuclease</keyword>
<evidence type="ECO:0000256" key="4">
    <source>
        <dbReference type="ARBA" id="ARBA00022722"/>
    </source>
</evidence>
<evidence type="ECO:0000256" key="6">
    <source>
        <dbReference type="ARBA" id="ARBA00022801"/>
    </source>
</evidence>
<dbReference type="InterPro" id="IPR027806">
    <property type="entry name" value="HARBI1_dom"/>
</dbReference>
<sequence>MEDDIFYSHFRMRRSTFKRLMTMLQPMWTESSTGRTAVSMEKALYLTIWKLANNTSFRQISDRFDVGMGATYRAFIKILKLICRLKSTIIKFPTTTAAQKKIADGFSQRRHNIFPFVLGCIDGTHIPISQPKNDAISFYNRKGTFSIIAQAIVDCDMKFLDVFVGCPGRCHDASVWQRSPFRRALVSGELKIPPNHHFLGDAAYPLETFLMVPYRDNGFLTSQQSKFNTILSTNRVYVEQAFGILKQKFRILKFIGVQLAHIPKIIVLTCMIIHNVIIINEGQQNIDWIELDEDEAQTSEVSVPSLQRDEAQQKRNALATLFSS</sequence>
<comment type="cofactor">
    <cofactor evidence="1">
        <name>a divalent metal cation</name>
        <dbReference type="ChEBI" id="CHEBI:60240"/>
    </cofactor>
</comment>
<gene>
    <name evidence="9" type="primary">HARBI1_3</name>
    <name evidence="9" type="ORF">g.4248</name>
</gene>
<feature type="domain" description="DDE Tnp4" evidence="8">
    <location>
        <begin position="121"/>
        <end position="275"/>
    </location>
</feature>
<dbReference type="Pfam" id="PF13359">
    <property type="entry name" value="DDE_Tnp_4"/>
    <property type="match status" value="1"/>
</dbReference>
<comment type="similarity">
    <text evidence="3">Belongs to the HARBI1 family.</text>
</comment>
<dbReference type="AlphaFoldDB" id="A0A0A1WQB6"/>
<evidence type="ECO:0000256" key="3">
    <source>
        <dbReference type="ARBA" id="ARBA00006958"/>
    </source>
</evidence>
<dbReference type="PANTHER" id="PTHR22930:SF292">
    <property type="entry name" value="DDE TNP4 DOMAIN-CONTAINING PROTEIN"/>
    <property type="match status" value="1"/>
</dbReference>
<evidence type="ECO:0000259" key="8">
    <source>
        <dbReference type="Pfam" id="PF13359"/>
    </source>
</evidence>
<evidence type="ECO:0000256" key="5">
    <source>
        <dbReference type="ARBA" id="ARBA00022723"/>
    </source>
</evidence>
<protein>
    <submittedName>
        <fullName evidence="9">Putative nuclease HARBI1</fullName>
    </submittedName>
</protein>
<evidence type="ECO:0000256" key="1">
    <source>
        <dbReference type="ARBA" id="ARBA00001968"/>
    </source>
</evidence>
<dbReference type="GO" id="GO:0046872">
    <property type="term" value="F:metal ion binding"/>
    <property type="evidence" value="ECO:0007669"/>
    <property type="project" value="UniProtKB-KW"/>
</dbReference>
<dbReference type="GO" id="GO:0016787">
    <property type="term" value="F:hydrolase activity"/>
    <property type="evidence" value="ECO:0007669"/>
    <property type="project" value="UniProtKB-KW"/>
</dbReference>
<evidence type="ECO:0000313" key="9">
    <source>
        <dbReference type="EMBL" id="JAD00710.1"/>
    </source>
</evidence>